<name>A0A2Z7BMZ9_9LAMI</name>
<proteinExistence type="predicted"/>
<dbReference type="EMBL" id="KV005783">
    <property type="protein sequence ID" value="KZV33468.1"/>
    <property type="molecule type" value="Genomic_DNA"/>
</dbReference>
<sequence length="152" mass="18053">MRSRLERHVYVLIDSYLSKSGSAGLLLLRRFVLYLFRRLDISWKKIVKEATLYSQLPFDQICFFIQVSDLCAWDLVVVIVAQKAMCLHRCLLDVGVEVEGRFRKSPRVRMRRIQRSIPGRRRTRHIDEEVDVLAARVDEMKLIMTRFQRMNP</sequence>
<organism evidence="1 2">
    <name type="scientific">Dorcoceras hygrometricum</name>
    <dbReference type="NCBI Taxonomy" id="472368"/>
    <lineage>
        <taxon>Eukaryota</taxon>
        <taxon>Viridiplantae</taxon>
        <taxon>Streptophyta</taxon>
        <taxon>Embryophyta</taxon>
        <taxon>Tracheophyta</taxon>
        <taxon>Spermatophyta</taxon>
        <taxon>Magnoliopsida</taxon>
        <taxon>eudicotyledons</taxon>
        <taxon>Gunneridae</taxon>
        <taxon>Pentapetalae</taxon>
        <taxon>asterids</taxon>
        <taxon>lamiids</taxon>
        <taxon>Lamiales</taxon>
        <taxon>Gesneriaceae</taxon>
        <taxon>Didymocarpoideae</taxon>
        <taxon>Trichosporeae</taxon>
        <taxon>Loxocarpinae</taxon>
        <taxon>Dorcoceras</taxon>
    </lineage>
</organism>
<reference evidence="1 2" key="1">
    <citation type="journal article" date="2015" name="Proc. Natl. Acad. Sci. U.S.A.">
        <title>The resurrection genome of Boea hygrometrica: A blueprint for survival of dehydration.</title>
        <authorList>
            <person name="Xiao L."/>
            <person name="Yang G."/>
            <person name="Zhang L."/>
            <person name="Yang X."/>
            <person name="Zhao S."/>
            <person name="Ji Z."/>
            <person name="Zhou Q."/>
            <person name="Hu M."/>
            <person name="Wang Y."/>
            <person name="Chen M."/>
            <person name="Xu Y."/>
            <person name="Jin H."/>
            <person name="Xiao X."/>
            <person name="Hu G."/>
            <person name="Bao F."/>
            <person name="Hu Y."/>
            <person name="Wan P."/>
            <person name="Li L."/>
            <person name="Deng X."/>
            <person name="Kuang T."/>
            <person name="Xiang C."/>
            <person name="Zhu J.K."/>
            <person name="Oliver M.J."/>
            <person name="He Y."/>
        </authorList>
    </citation>
    <scope>NUCLEOTIDE SEQUENCE [LARGE SCALE GENOMIC DNA]</scope>
    <source>
        <strain evidence="2">cv. XS01</strain>
    </source>
</reference>
<gene>
    <name evidence="1" type="ORF">F511_12982</name>
</gene>
<keyword evidence="2" id="KW-1185">Reference proteome</keyword>
<accession>A0A2Z7BMZ9</accession>
<protein>
    <submittedName>
        <fullName evidence="1">Uncharacterized protein</fullName>
    </submittedName>
</protein>
<dbReference type="AlphaFoldDB" id="A0A2Z7BMZ9"/>
<evidence type="ECO:0000313" key="2">
    <source>
        <dbReference type="Proteomes" id="UP000250235"/>
    </source>
</evidence>
<evidence type="ECO:0000313" key="1">
    <source>
        <dbReference type="EMBL" id="KZV33468.1"/>
    </source>
</evidence>
<dbReference type="Proteomes" id="UP000250235">
    <property type="component" value="Unassembled WGS sequence"/>
</dbReference>